<protein>
    <recommendedName>
        <fullName evidence="3">pEK499-p136 HEPN domain-containing protein</fullName>
    </recommendedName>
</protein>
<name>A0A7Z7MV46_9PROT</name>
<reference evidence="1" key="1">
    <citation type="submission" date="2017-03" db="EMBL/GenBank/DDBJ databases">
        <authorList>
            <consortium name="AG Boll"/>
        </authorList>
    </citation>
    <scope>NUCLEOTIDE SEQUENCE [LARGE SCALE GENOMIC DNA]</scope>
    <source>
        <strain evidence="1">Chol</strain>
    </source>
</reference>
<keyword evidence="2" id="KW-1185">Reference proteome</keyword>
<accession>A0A7Z7MV46</accession>
<gene>
    <name evidence="1" type="ORF">SDENCHOL_11346</name>
</gene>
<proteinExistence type="predicted"/>
<evidence type="ECO:0000313" key="2">
    <source>
        <dbReference type="Proteomes" id="UP000242886"/>
    </source>
</evidence>
<dbReference type="Proteomes" id="UP000242886">
    <property type="component" value="Chromosome SDENCHOL"/>
</dbReference>
<sequence>MDYSNNDNLLIQGYFTTALLVELKNANFLNSEYYKSRQFQDKFVQDNLPTVGIDNQGALLMVLYMLLVVPRQLLETKFPTEFHSINDDVEKLAASTTSSYKKDAQGVDHVRHLRNAVSHARVNFTQDGTVTFRDEDGQGSIWEATFPLSNIGHLLTSLQVIFMKYVESVKGGFRA</sequence>
<dbReference type="AlphaFoldDB" id="A0A7Z7MV46"/>
<dbReference type="RefSeq" id="WP_154716534.1">
    <property type="nucleotide sequence ID" value="NZ_LT837803.1"/>
</dbReference>
<evidence type="ECO:0000313" key="1">
    <source>
        <dbReference type="EMBL" id="SMB25788.1"/>
    </source>
</evidence>
<evidence type="ECO:0008006" key="3">
    <source>
        <dbReference type="Google" id="ProtNLM"/>
    </source>
</evidence>
<dbReference type="EMBL" id="LT837803">
    <property type="protein sequence ID" value="SMB25788.1"/>
    <property type="molecule type" value="Genomic_DNA"/>
</dbReference>
<organism evidence="1 2">
    <name type="scientific">Sterolibacterium denitrificans</name>
    <dbReference type="NCBI Taxonomy" id="157592"/>
    <lineage>
        <taxon>Bacteria</taxon>
        <taxon>Pseudomonadati</taxon>
        <taxon>Pseudomonadota</taxon>
        <taxon>Betaproteobacteria</taxon>
        <taxon>Nitrosomonadales</taxon>
        <taxon>Sterolibacteriaceae</taxon>
        <taxon>Sterolibacterium</taxon>
    </lineage>
</organism>